<evidence type="ECO:0000313" key="2">
    <source>
        <dbReference type="EMBL" id="OGF27906.1"/>
    </source>
</evidence>
<dbReference type="Proteomes" id="UP000178367">
    <property type="component" value="Unassembled WGS sequence"/>
</dbReference>
<evidence type="ECO:0000313" key="3">
    <source>
        <dbReference type="Proteomes" id="UP000178367"/>
    </source>
</evidence>
<evidence type="ECO:0000256" key="1">
    <source>
        <dbReference type="SAM" id="MobiDB-lite"/>
    </source>
</evidence>
<sequence length="418" mass="46367">MTQEQLAALCASQECVTDVTTLNEKNLILHIMGGEGYDVEIFDGDVVIVEYEDDEPVVTDTAPAVNPALPEITTTINPAPAETKSPAKPAPKPKLWVDEKALADPKLCPLIVDGKACGAEKLAKHDLCSACHKAHGWYGRKKVAEAKDRVANRIPTERFDSIVDTAQPLVRHDDGDEDLAALARVIAKKPADRPETSWPDFSDVAMSVIMAAARKARYNVAKKAEVNGERWQWTLDQIRSIQPEGPLDPGGFKLTHKTGPITPAMIQRACQVIWSGDEGLRIEPRWKEWAKGAGELCRQEVCKTWPEEDDPTGRSIETDFFSEDEIRRRGLAYQGKLVTPRMMEIACKNERWRRKEAAKLAQEKKFLERAKTAKTGGNGNGQKRRDNGGRDRSYKGKGGSHYSPPLKNGIRGLENLPN</sequence>
<accession>A0A1F5SMZ7</accession>
<reference evidence="2 3" key="1">
    <citation type="journal article" date="2016" name="Nat. Commun.">
        <title>Thousands of microbial genomes shed light on interconnected biogeochemical processes in an aquifer system.</title>
        <authorList>
            <person name="Anantharaman K."/>
            <person name="Brown C.T."/>
            <person name="Hug L.A."/>
            <person name="Sharon I."/>
            <person name="Castelle C.J."/>
            <person name="Probst A.J."/>
            <person name="Thomas B.C."/>
            <person name="Singh A."/>
            <person name="Wilkins M.J."/>
            <person name="Karaoz U."/>
            <person name="Brodie E.L."/>
            <person name="Williams K.H."/>
            <person name="Hubbard S.S."/>
            <person name="Banfield J.F."/>
        </authorList>
    </citation>
    <scope>NUCLEOTIDE SEQUENCE [LARGE SCALE GENOMIC DNA]</scope>
</reference>
<dbReference type="AlphaFoldDB" id="A0A1F5SMZ7"/>
<proteinExistence type="predicted"/>
<name>A0A1F5SMZ7_9BACT</name>
<feature type="compositionally biased region" description="Basic and acidic residues" evidence="1">
    <location>
        <begin position="383"/>
        <end position="394"/>
    </location>
</feature>
<gene>
    <name evidence="2" type="ORF">A2227_04805</name>
</gene>
<dbReference type="EMBL" id="MFGB01000005">
    <property type="protein sequence ID" value="OGF27906.1"/>
    <property type="molecule type" value="Genomic_DNA"/>
</dbReference>
<feature type="region of interest" description="Disordered" evidence="1">
    <location>
        <begin position="367"/>
        <end position="418"/>
    </location>
</feature>
<protein>
    <submittedName>
        <fullName evidence="2">Uncharacterized protein</fullName>
    </submittedName>
</protein>
<comment type="caution">
    <text evidence="2">The sequence shown here is derived from an EMBL/GenBank/DDBJ whole genome shotgun (WGS) entry which is preliminary data.</text>
</comment>
<organism evidence="2 3">
    <name type="scientific">Candidatus Falkowbacteria bacterium RIFOXYA2_FULL_47_19</name>
    <dbReference type="NCBI Taxonomy" id="1797994"/>
    <lineage>
        <taxon>Bacteria</taxon>
        <taxon>Candidatus Falkowiibacteriota</taxon>
    </lineage>
</organism>
<dbReference type="STRING" id="1797994.A2227_04805"/>